<protein>
    <submittedName>
        <fullName evidence="1">Uncharacterized protein</fullName>
    </submittedName>
</protein>
<dbReference type="OrthoDB" id="10679438at2759"/>
<organism evidence="2">
    <name type="scientific">Caenorhabditis remanei</name>
    <name type="common">Caenorhabditis vulgaris</name>
    <dbReference type="NCBI Taxonomy" id="31234"/>
    <lineage>
        <taxon>Eukaryota</taxon>
        <taxon>Metazoa</taxon>
        <taxon>Ecdysozoa</taxon>
        <taxon>Nematoda</taxon>
        <taxon>Chromadorea</taxon>
        <taxon>Rhabditida</taxon>
        <taxon>Rhabditina</taxon>
        <taxon>Rhabditomorpha</taxon>
        <taxon>Rhabditoidea</taxon>
        <taxon>Rhabditidae</taxon>
        <taxon>Peloderinae</taxon>
        <taxon>Caenorhabditis</taxon>
    </lineage>
</organism>
<dbReference type="HOGENOM" id="CLU_816946_0_0_1"/>
<dbReference type="Pfam" id="PF06918">
    <property type="entry name" value="DUF1280"/>
    <property type="match status" value="1"/>
</dbReference>
<name>E3MXQ4_CAERE</name>
<dbReference type="AlphaFoldDB" id="E3MXQ4"/>
<gene>
    <name evidence="1" type="ORF">CRE_27776</name>
</gene>
<dbReference type="InterPro" id="IPR009689">
    <property type="entry name" value="DUF1280"/>
</dbReference>
<evidence type="ECO:0000313" key="2">
    <source>
        <dbReference type="Proteomes" id="UP000008281"/>
    </source>
</evidence>
<dbReference type="InParanoid" id="E3MXQ4"/>
<evidence type="ECO:0000313" key="1">
    <source>
        <dbReference type="EMBL" id="EFP11720.1"/>
    </source>
</evidence>
<accession>E3MXQ4</accession>
<proteinExistence type="predicted"/>
<reference evidence="1" key="1">
    <citation type="submission" date="2007-07" db="EMBL/GenBank/DDBJ databases">
        <title>PCAP assembly of the Caenorhabditis remanei genome.</title>
        <authorList>
            <consortium name="The Caenorhabditis remanei Sequencing Consortium"/>
            <person name="Wilson R.K."/>
        </authorList>
    </citation>
    <scope>NUCLEOTIDE SEQUENCE [LARGE SCALE GENOMIC DNA]</scope>
    <source>
        <strain evidence="1">PB4641</strain>
    </source>
</reference>
<sequence>MGENSTTLFFESMSTDLMFDAPEMDSSPLITAENVVLVSSSNVVDAPSSGKTAESVNDASGREQNLFYIDESAKSQLNDEQMIPFSVYANLARQMEKVKKENRKLRRLIPREQPSFPHLEGAVDIAMRAFDEIKLKIVSNLRNRESRKARLNALVKISQAIAGESNLKCFYESFARFSRSNNFSWSQSVTAEKSLQIKNYLNMSDRDYGRLKAAMKSYSKFDTLAPLGKVRKAGHDVGVVKEYEIERKENNSAEITIINVQKSLNKRCQNLFNSGIIDNSITPIKLTLLGDKGGKSTKVAIAIGEGEDTNSPDNLLFSSYTMEVIGLMNRETKLKVLLIS</sequence>
<dbReference type="Proteomes" id="UP000008281">
    <property type="component" value="Unassembled WGS sequence"/>
</dbReference>
<keyword evidence="2" id="KW-1185">Reference proteome</keyword>
<dbReference type="EMBL" id="DS268492">
    <property type="protein sequence ID" value="EFP11720.1"/>
    <property type="molecule type" value="Genomic_DNA"/>
</dbReference>